<dbReference type="AlphaFoldDB" id="A0A0A9BK88"/>
<accession>A0A0A9BK88</accession>
<protein>
    <submittedName>
        <fullName evidence="1">Uncharacterized protein</fullName>
    </submittedName>
</protein>
<dbReference type="EMBL" id="GBRH01234089">
    <property type="protein sequence ID" value="JAD63806.1"/>
    <property type="molecule type" value="Transcribed_RNA"/>
</dbReference>
<proteinExistence type="predicted"/>
<reference evidence="1" key="1">
    <citation type="submission" date="2014-09" db="EMBL/GenBank/DDBJ databases">
        <authorList>
            <person name="Magalhaes I.L.F."/>
            <person name="Oliveira U."/>
            <person name="Santos F.R."/>
            <person name="Vidigal T.H.D.A."/>
            <person name="Brescovit A.D."/>
            <person name="Santos A.J."/>
        </authorList>
    </citation>
    <scope>NUCLEOTIDE SEQUENCE</scope>
    <source>
        <tissue evidence="1">Shoot tissue taken approximately 20 cm above the soil surface</tissue>
    </source>
</reference>
<sequence length="37" mass="4471">MPPYVQWLPFFLLTGDCRFYEYYCVRGNCHFVVSCCI</sequence>
<name>A0A0A9BK88_ARUDO</name>
<reference evidence="1" key="2">
    <citation type="journal article" date="2015" name="Data Brief">
        <title>Shoot transcriptome of the giant reed, Arundo donax.</title>
        <authorList>
            <person name="Barrero R.A."/>
            <person name="Guerrero F.D."/>
            <person name="Moolhuijzen P."/>
            <person name="Goolsby J.A."/>
            <person name="Tidwell J."/>
            <person name="Bellgard S.E."/>
            <person name="Bellgard M.I."/>
        </authorList>
    </citation>
    <scope>NUCLEOTIDE SEQUENCE</scope>
    <source>
        <tissue evidence="1">Shoot tissue taken approximately 20 cm above the soil surface</tissue>
    </source>
</reference>
<evidence type="ECO:0000313" key="1">
    <source>
        <dbReference type="EMBL" id="JAD63806.1"/>
    </source>
</evidence>
<organism evidence="1">
    <name type="scientific">Arundo donax</name>
    <name type="common">Giant reed</name>
    <name type="synonym">Donax arundinaceus</name>
    <dbReference type="NCBI Taxonomy" id="35708"/>
    <lineage>
        <taxon>Eukaryota</taxon>
        <taxon>Viridiplantae</taxon>
        <taxon>Streptophyta</taxon>
        <taxon>Embryophyta</taxon>
        <taxon>Tracheophyta</taxon>
        <taxon>Spermatophyta</taxon>
        <taxon>Magnoliopsida</taxon>
        <taxon>Liliopsida</taxon>
        <taxon>Poales</taxon>
        <taxon>Poaceae</taxon>
        <taxon>PACMAD clade</taxon>
        <taxon>Arundinoideae</taxon>
        <taxon>Arundineae</taxon>
        <taxon>Arundo</taxon>
    </lineage>
</organism>